<dbReference type="Proteomes" id="UP000184499">
    <property type="component" value="Unassembled WGS sequence"/>
</dbReference>
<dbReference type="VEuPathDB" id="FungiDB:ASPBRDRAFT_49505"/>
<protein>
    <submittedName>
        <fullName evidence="1">Uncharacterized protein</fullName>
    </submittedName>
</protein>
<accession>A0A1L9U263</accession>
<dbReference type="RefSeq" id="XP_067472996.1">
    <property type="nucleotide sequence ID" value="XM_067626349.1"/>
</dbReference>
<dbReference type="GeneID" id="93578837"/>
<dbReference type="PANTHER" id="PTHR38846">
    <property type="entry name" value="C3H1-TYPE DOMAIN-CONTAINING PROTEIN"/>
    <property type="match status" value="1"/>
</dbReference>
<dbReference type="PANTHER" id="PTHR38846:SF1">
    <property type="entry name" value="C3H1-TYPE DOMAIN-CONTAINING PROTEIN"/>
    <property type="match status" value="1"/>
</dbReference>
<evidence type="ECO:0000313" key="2">
    <source>
        <dbReference type="Proteomes" id="UP000184499"/>
    </source>
</evidence>
<organism evidence="1 2">
    <name type="scientific">Aspergillus brasiliensis (strain CBS 101740 / IMI 381727 / IBT 21946)</name>
    <dbReference type="NCBI Taxonomy" id="767769"/>
    <lineage>
        <taxon>Eukaryota</taxon>
        <taxon>Fungi</taxon>
        <taxon>Dikarya</taxon>
        <taxon>Ascomycota</taxon>
        <taxon>Pezizomycotina</taxon>
        <taxon>Eurotiomycetes</taxon>
        <taxon>Eurotiomycetidae</taxon>
        <taxon>Eurotiales</taxon>
        <taxon>Aspergillaceae</taxon>
        <taxon>Aspergillus</taxon>
        <taxon>Aspergillus subgen. Circumdati</taxon>
    </lineage>
</organism>
<gene>
    <name evidence="1" type="ORF">ASPBRDRAFT_49505</name>
</gene>
<dbReference type="OMA" id="YRTEWAR"/>
<dbReference type="OrthoDB" id="6105938at2759"/>
<reference evidence="2" key="1">
    <citation type="journal article" date="2017" name="Genome Biol.">
        <title>Comparative genomics reveals high biological diversity and specific adaptations in the industrially and medically important fungal genus Aspergillus.</title>
        <authorList>
            <person name="de Vries R.P."/>
            <person name="Riley R."/>
            <person name="Wiebenga A."/>
            <person name="Aguilar-Osorio G."/>
            <person name="Amillis S."/>
            <person name="Uchima C.A."/>
            <person name="Anderluh G."/>
            <person name="Asadollahi M."/>
            <person name="Askin M."/>
            <person name="Barry K."/>
            <person name="Battaglia E."/>
            <person name="Bayram O."/>
            <person name="Benocci T."/>
            <person name="Braus-Stromeyer S.A."/>
            <person name="Caldana C."/>
            <person name="Canovas D."/>
            <person name="Cerqueira G.C."/>
            <person name="Chen F."/>
            <person name="Chen W."/>
            <person name="Choi C."/>
            <person name="Clum A."/>
            <person name="Dos Santos R.A."/>
            <person name="Damasio A.R."/>
            <person name="Diallinas G."/>
            <person name="Emri T."/>
            <person name="Fekete E."/>
            <person name="Flipphi M."/>
            <person name="Freyberg S."/>
            <person name="Gallo A."/>
            <person name="Gournas C."/>
            <person name="Habgood R."/>
            <person name="Hainaut M."/>
            <person name="Harispe M.L."/>
            <person name="Henrissat B."/>
            <person name="Hilden K.S."/>
            <person name="Hope R."/>
            <person name="Hossain A."/>
            <person name="Karabika E."/>
            <person name="Karaffa L."/>
            <person name="Karanyi Z."/>
            <person name="Krasevec N."/>
            <person name="Kuo A."/>
            <person name="Kusch H."/>
            <person name="LaButti K."/>
            <person name="Lagendijk E.L."/>
            <person name="Lapidus A."/>
            <person name="Levasseur A."/>
            <person name="Lindquist E."/>
            <person name="Lipzen A."/>
            <person name="Logrieco A.F."/>
            <person name="MacCabe A."/>
            <person name="Maekelae M.R."/>
            <person name="Malavazi I."/>
            <person name="Melin P."/>
            <person name="Meyer V."/>
            <person name="Mielnichuk N."/>
            <person name="Miskei M."/>
            <person name="Molnar A.P."/>
            <person name="Mule G."/>
            <person name="Ngan C.Y."/>
            <person name="Orejas M."/>
            <person name="Orosz E."/>
            <person name="Ouedraogo J.P."/>
            <person name="Overkamp K.M."/>
            <person name="Park H.-S."/>
            <person name="Perrone G."/>
            <person name="Piumi F."/>
            <person name="Punt P.J."/>
            <person name="Ram A.F."/>
            <person name="Ramon A."/>
            <person name="Rauscher S."/>
            <person name="Record E."/>
            <person name="Riano-Pachon D.M."/>
            <person name="Robert V."/>
            <person name="Roehrig J."/>
            <person name="Ruller R."/>
            <person name="Salamov A."/>
            <person name="Salih N.S."/>
            <person name="Samson R.A."/>
            <person name="Sandor E."/>
            <person name="Sanguinetti M."/>
            <person name="Schuetze T."/>
            <person name="Sepcic K."/>
            <person name="Shelest E."/>
            <person name="Sherlock G."/>
            <person name="Sophianopoulou V."/>
            <person name="Squina F.M."/>
            <person name="Sun H."/>
            <person name="Susca A."/>
            <person name="Todd R.B."/>
            <person name="Tsang A."/>
            <person name="Unkles S.E."/>
            <person name="van de Wiele N."/>
            <person name="van Rossen-Uffink D."/>
            <person name="Oliveira J.V."/>
            <person name="Vesth T.C."/>
            <person name="Visser J."/>
            <person name="Yu J.-H."/>
            <person name="Zhou M."/>
            <person name="Andersen M.R."/>
            <person name="Archer D.B."/>
            <person name="Baker S.E."/>
            <person name="Benoit I."/>
            <person name="Brakhage A.A."/>
            <person name="Braus G.H."/>
            <person name="Fischer R."/>
            <person name="Frisvad J.C."/>
            <person name="Goldman G.H."/>
            <person name="Houbraken J."/>
            <person name="Oakley B."/>
            <person name="Pocsi I."/>
            <person name="Scazzocchio C."/>
            <person name="Seiboth B."/>
            <person name="vanKuyk P.A."/>
            <person name="Wortman J."/>
            <person name="Dyer P.S."/>
            <person name="Grigoriev I.V."/>
        </authorList>
    </citation>
    <scope>NUCLEOTIDE SEQUENCE [LARGE SCALE GENOMIC DNA]</scope>
    <source>
        <strain evidence="2">CBS 101740 / IMI 381727 / IBT 21946</strain>
    </source>
</reference>
<evidence type="ECO:0000313" key="1">
    <source>
        <dbReference type="EMBL" id="OJJ65745.1"/>
    </source>
</evidence>
<dbReference type="EMBL" id="KV878709">
    <property type="protein sequence ID" value="OJJ65745.1"/>
    <property type="molecule type" value="Genomic_DNA"/>
</dbReference>
<sequence>MEDAFFSCFPGFQPNPSLSTAEEFSRLAHHMNWSTGSKRYRKELVKFASTEFAHYYEIGNKLQNYQALCQELRLEGPFTSVTQCRKALVKVHVNIFDLIDSRRTGATVQRFLNQAALKKYTRETQKIFPKQAAKADGFLKELLRKIF</sequence>
<name>A0A1L9U263_ASPBC</name>
<proteinExistence type="predicted"/>
<dbReference type="AlphaFoldDB" id="A0A1L9U263"/>
<keyword evidence="2" id="KW-1185">Reference proteome</keyword>